<evidence type="ECO:0000313" key="3">
    <source>
        <dbReference type="EMBL" id="EHQ90240.1"/>
    </source>
</evidence>
<reference evidence="3 4" key="1">
    <citation type="submission" date="2011-11" db="EMBL/GenBank/DDBJ databases">
        <title>The Noncontiguous Finished genome of Desulfosporosinus youngiae DSM 17734.</title>
        <authorList>
            <consortium name="US DOE Joint Genome Institute (JGI-PGF)"/>
            <person name="Lucas S."/>
            <person name="Han J."/>
            <person name="Lapidus A."/>
            <person name="Cheng J.-F."/>
            <person name="Goodwin L."/>
            <person name="Pitluck S."/>
            <person name="Peters L."/>
            <person name="Ovchinnikova G."/>
            <person name="Lu M."/>
            <person name="Land M.L."/>
            <person name="Hauser L."/>
            <person name="Pester M."/>
            <person name="Spring S."/>
            <person name="Ollivier B."/>
            <person name="Rattei T."/>
            <person name="Klenk H.-P."/>
            <person name="Wagner M."/>
            <person name="Loy A."/>
            <person name="Woyke T.J."/>
        </authorList>
    </citation>
    <scope>NUCLEOTIDE SEQUENCE [LARGE SCALE GENOMIC DNA]</scope>
    <source>
        <strain evidence="3 4">DSM 17734</strain>
    </source>
</reference>
<proteinExistence type="inferred from homology"/>
<keyword evidence="3" id="KW-0540">Nuclease</keyword>
<dbReference type="CDD" id="cd10456">
    <property type="entry name" value="GIY-YIG_UPF0213"/>
    <property type="match status" value="1"/>
</dbReference>
<protein>
    <submittedName>
        <fullName evidence="3">Putative endonuclease</fullName>
    </submittedName>
</protein>
<evidence type="ECO:0000259" key="2">
    <source>
        <dbReference type="PROSITE" id="PS50164"/>
    </source>
</evidence>
<dbReference type="GO" id="GO:0004519">
    <property type="term" value="F:endonuclease activity"/>
    <property type="evidence" value="ECO:0007669"/>
    <property type="project" value="UniProtKB-KW"/>
</dbReference>
<dbReference type="PANTHER" id="PTHR34477">
    <property type="entry name" value="UPF0213 PROTEIN YHBQ"/>
    <property type="match status" value="1"/>
</dbReference>
<dbReference type="Proteomes" id="UP000005104">
    <property type="component" value="Chromosome"/>
</dbReference>
<dbReference type="EMBL" id="CM001441">
    <property type="protein sequence ID" value="EHQ90240.1"/>
    <property type="molecule type" value="Genomic_DNA"/>
</dbReference>
<dbReference type="PROSITE" id="PS50164">
    <property type="entry name" value="GIY_YIG"/>
    <property type="match status" value="1"/>
</dbReference>
<dbReference type="eggNOG" id="COG2827">
    <property type="taxonomic scope" value="Bacteria"/>
</dbReference>
<organism evidence="3 4">
    <name type="scientific">Desulfosporosinus youngiae DSM 17734</name>
    <dbReference type="NCBI Taxonomy" id="768710"/>
    <lineage>
        <taxon>Bacteria</taxon>
        <taxon>Bacillati</taxon>
        <taxon>Bacillota</taxon>
        <taxon>Clostridia</taxon>
        <taxon>Eubacteriales</taxon>
        <taxon>Desulfitobacteriaceae</taxon>
        <taxon>Desulfosporosinus</taxon>
    </lineage>
</organism>
<dbReference type="Gene3D" id="3.40.1440.10">
    <property type="entry name" value="GIY-YIG endonuclease"/>
    <property type="match status" value="1"/>
</dbReference>
<dbReference type="InterPro" id="IPR050190">
    <property type="entry name" value="UPF0213_domain"/>
</dbReference>
<dbReference type="PANTHER" id="PTHR34477:SF1">
    <property type="entry name" value="UPF0213 PROTEIN YHBQ"/>
    <property type="match status" value="1"/>
</dbReference>
<name>H5XVT4_9FIRM</name>
<dbReference type="STRING" id="768710.DesyoDRAFT_3208"/>
<dbReference type="InterPro" id="IPR035901">
    <property type="entry name" value="GIY-YIG_endonuc_sf"/>
</dbReference>
<evidence type="ECO:0000313" key="4">
    <source>
        <dbReference type="Proteomes" id="UP000005104"/>
    </source>
</evidence>
<keyword evidence="3" id="KW-0255">Endonuclease</keyword>
<dbReference type="SUPFAM" id="SSF82771">
    <property type="entry name" value="GIY-YIG endonuclease"/>
    <property type="match status" value="1"/>
</dbReference>
<gene>
    <name evidence="3" type="ORF">DesyoDRAFT_3208</name>
</gene>
<dbReference type="OrthoDB" id="9807770at2"/>
<accession>H5XVT4</accession>
<dbReference type="InterPro" id="IPR000305">
    <property type="entry name" value="GIY-YIG_endonuc"/>
</dbReference>
<evidence type="ECO:0000256" key="1">
    <source>
        <dbReference type="ARBA" id="ARBA00007435"/>
    </source>
</evidence>
<sequence>MEYWVYLARCGNNTIYTGATTDLRRRLKEHNGTARGKGARYTASHLPVTLAQAWQVGSWSEALRLEYAIKQCPRIEKEQLINQPDRISQLAERRNLTFSILEVSQEFIHSGDGSLDNK</sequence>
<feature type="domain" description="GIY-YIG" evidence="2">
    <location>
        <begin position="1"/>
        <end position="79"/>
    </location>
</feature>
<dbReference type="AlphaFoldDB" id="H5XVT4"/>
<comment type="similarity">
    <text evidence="1">Belongs to the UPF0213 family.</text>
</comment>
<keyword evidence="4" id="KW-1185">Reference proteome</keyword>
<keyword evidence="3" id="KW-0378">Hydrolase</keyword>
<dbReference type="RefSeq" id="WP_007784536.1">
    <property type="nucleotide sequence ID" value="NZ_CM001441.1"/>
</dbReference>
<dbReference type="Pfam" id="PF01541">
    <property type="entry name" value="GIY-YIG"/>
    <property type="match status" value="1"/>
</dbReference>
<dbReference type="HOGENOM" id="CLU_135650_0_1_9"/>